<evidence type="ECO:0000313" key="3">
    <source>
        <dbReference type="EMBL" id="KAF9331245.1"/>
    </source>
</evidence>
<protein>
    <submittedName>
        <fullName evidence="3">Uncharacterized protein</fullName>
    </submittedName>
</protein>
<organism evidence="3 4">
    <name type="scientific">Podila minutissima</name>
    <dbReference type="NCBI Taxonomy" id="64525"/>
    <lineage>
        <taxon>Eukaryota</taxon>
        <taxon>Fungi</taxon>
        <taxon>Fungi incertae sedis</taxon>
        <taxon>Mucoromycota</taxon>
        <taxon>Mortierellomycotina</taxon>
        <taxon>Mortierellomycetes</taxon>
        <taxon>Mortierellales</taxon>
        <taxon>Mortierellaceae</taxon>
        <taxon>Podila</taxon>
    </lineage>
</organism>
<keyword evidence="2" id="KW-1133">Transmembrane helix</keyword>
<dbReference type="EMBL" id="JAAAUY010000338">
    <property type="protein sequence ID" value="KAF9331245.1"/>
    <property type="molecule type" value="Genomic_DNA"/>
</dbReference>
<feature type="compositionally biased region" description="Low complexity" evidence="1">
    <location>
        <begin position="226"/>
        <end position="237"/>
    </location>
</feature>
<keyword evidence="4" id="KW-1185">Reference proteome</keyword>
<feature type="transmembrane region" description="Helical" evidence="2">
    <location>
        <begin position="119"/>
        <end position="145"/>
    </location>
</feature>
<sequence>MGTVGVNGKMTFRNVDNACILYMTIDGDITTYNNGFCLFPIIGAAITAVFSLVFLMYWILVAVKKDEFTPRLISISFMSLSFVLALLSFSICGELGIGINKGCNILGNLSHHCRNTKDFSALYGAQISAGVMGGLWLITMLLEFFQLRAMGRRVSDSLEPANQTKVTPPVGDKAKLGGLSGQPEMVITPHSAHSAHQQARKQELTSSEFYSKGQEHQAVSYAAPGTSTSTRQTTAATHSGTGVHYGK</sequence>
<evidence type="ECO:0000313" key="4">
    <source>
        <dbReference type="Proteomes" id="UP000696485"/>
    </source>
</evidence>
<gene>
    <name evidence="3" type="ORF">BG006_005886</name>
</gene>
<evidence type="ECO:0000256" key="2">
    <source>
        <dbReference type="SAM" id="Phobius"/>
    </source>
</evidence>
<dbReference type="AlphaFoldDB" id="A0A9P5VM12"/>
<reference evidence="3" key="1">
    <citation type="journal article" date="2020" name="Fungal Divers.">
        <title>Resolving the Mortierellaceae phylogeny through synthesis of multi-gene phylogenetics and phylogenomics.</title>
        <authorList>
            <person name="Vandepol N."/>
            <person name="Liber J."/>
            <person name="Desiro A."/>
            <person name="Na H."/>
            <person name="Kennedy M."/>
            <person name="Barry K."/>
            <person name="Grigoriev I.V."/>
            <person name="Miller A.N."/>
            <person name="O'Donnell K."/>
            <person name="Stajich J.E."/>
            <person name="Bonito G."/>
        </authorList>
    </citation>
    <scope>NUCLEOTIDE SEQUENCE</scope>
    <source>
        <strain evidence="3">NVP1</strain>
    </source>
</reference>
<feature type="region of interest" description="Disordered" evidence="1">
    <location>
        <begin position="215"/>
        <end position="247"/>
    </location>
</feature>
<name>A0A9P5VM12_9FUNG</name>
<evidence type="ECO:0000256" key="1">
    <source>
        <dbReference type="SAM" id="MobiDB-lite"/>
    </source>
</evidence>
<feature type="transmembrane region" description="Helical" evidence="2">
    <location>
        <begin position="38"/>
        <end position="60"/>
    </location>
</feature>
<accession>A0A9P5VM12</accession>
<dbReference type="Proteomes" id="UP000696485">
    <property type="component" value="Unassembled WGS sequence"/>
</dbReference>
<keyword evidence="2" id="KW-0812">Transmembrane</keyword>
<comment type="caution">
    <text evidence="3">The sequence shown here is derived from an EMBL/GenBank/DDBJ whole genome shotgun (WGS) entry which is preliminary data.</text>
</comment>
<keyword evidence="2" id="KW-0472">Membrane</keyword>
<feature type="transmembrane region" description="Helical" evidence="2">
    <location>
        <begin position="72"/>
        <end position="99"/>
    </location>
</feature>
<proteinExistence type="predicted"/>